<dbReference type="InterPro" id="IPR008271">
    <property type="entry name" value="Ser/Thr_kinase_AS"/>
</dbReference>
<evidence type="ECO:0000313" key="6">
    <source>
        <dbReference type="EMBL" id="KAF0976392.1"/>
    </source>
</evidence>
<dbReference type="Pfam" id="PF00069">
    <property type="entry name" value="Pkinase"/>
    <property type="match status" value="1"/>
</dbReference>
<name>A0A6A5BNH4_NAEFO</name>
<dbReference type="AlphaFoldDB" id="A0A6A5BNH4"/>
<keyword evidence="2" id="KW-0547">Nucleotide-binding</keyword>
<evidence type="ECO:0000313" key="7">
    <source>
        <dbReference type="Proteomes" id="UP000444721"/>
    </source>
</evidence>
<keyword evidence="4" id="KW-0067">ATP-binding</keyword>
<dbReference type="PROSITE" id="PS50011">
    <property type="entry name" value="PROTEIN_KINASE_DOM"/>
    <property type="match status" value="1"/>
</dbReference>
<dbReference type="GeneID" id="68111837"/>
<dbReference type="PANTHER" id="PTHR43671:SF85">
    <property type="entry name" value="KINASE, PUTATIVE-RELATED"/>
    <property type="match status" value="1"/>
</dbReference>
<comment type="caution">
    <text evidence="6">The sequence shown here is derived from an EMBL/GenBank/DDBJ whole genome shotgun (WGS) entry which is preliminary data.</text>
</comment>
<dbReference type="InterPro" id="IPR050660">
    <property type="entry name" value="NEK_Ser/Thr_kinase"/>
</dbReference>
<dbReference type="InterPro" id="IPR011009">
    <property type="entry name" value="Kinase-like_dom_sf"/>
</dbReference>
<keyword evidence="7" id="KW-1185">Reference proteome</keyword>
<dbReference type="SUPFAM" id="SSF56112">
    <property type="entry name" value="Protein kinase-like (PK-like)"/>
    <property type="match status" value="1"/>
</dbReference>
<feature type="domain" description="Protein kinase" evidence="5">
    <location>
        <begin position="1"/>
        <end position="181"/>
    </location>
</feature>
<dbReference type="VEuPathDB" id="AmoebaDB:FDP41_004619"/>
<evidence type="ECO:0000256" key="3">
    <source>
        <dbReference type="ARBA" id="ARBA00022777"/>
    </source>
</evidence>
<reference evidence="6 7" key="1">
    <citation type="journal article" date="2019" name="Sci. Rep.">
        <title>Nanopore sequencing improves the draft genome of the human pathogenic amoeba Naegleria fowleri.</title>
        <authorList>
            <person name="Liechti N."/>
            <person name="Schurch N."/>
            <person name="Bruggmann R."/>
            <person name="Wittwer M."/>
        </authorList>
    </citation>
    <scope>NUCLEOTIDE SEQUENCE [LARGE SCALE GENOMIC DNA]</scope>
    <source>
        <strain evidence="6 7">ATCC 30894</strain>
    </source>
</reference>
<dbReference type="Proteomes" id="UP000444721">
    <property type="component" value="Unassembled WGS sequence"/>
</dbReference>
<gene>
    <name evidence="6" type="ORF">FDP41_004619</name>
</gene>
<protein>
    <recommendedName>
        <fullName evidence="5">Protein kinase domain-containing protein</fullName>
    </recommendedName>
</protein>
<organism evidence="6 7">
    <name type="scientific">Naegleria fowleri</name>
    <name type="common">Brain eating amoeba</name>
    <dbReference type="NCBI Taxonomy" id="5763"/>
    <lineage>
        <taxon>Eukaryota</taxon>
        <taxon>Discoba</taxon>
        <taxon>Heterolobosea</taxon>
        <taxon>Tetramitia</taxon>
        <taxon>Eutetramitia</taxon>
        <taxon>Vahlkampfiidae</taxon>
        <taxon>Naegleria</taxon>
    </lineage>
</organism>
<dbReference type="VEuPathDB" id="AmoebaDB:NfTy_082990"/>
<evidence type="ECO:0000256" key="2">
    <source>
        <dbReference type="ARBA" id="ARBA00022741"/>
    </source>
</evidence>
<dbReference type="EMBL" id="VFQX01000038">
    <property type="protein sequence ID" value="KAF0976392.1"/>
    <property type="molecule type" value="Genomic_DNA"/>
</dbReference>
<dbReference type="GO" id="GO:0004674">
    <property type="term" value="F:protein serine/threonine kinase activity"/>
    <property type="evidence" value="ECO:0007669"/>
    <property type="project" value="TreeGrafter"/>
</dbReference>
<dbReference type="PROSITE" id="PS00108">
    <property type="entry name" value="PROTEIN_KINASE_ST"/>
    <property type="match status" value="1"/>
</dbReference>
<dbReference type="OrthoDB" id="10252171at2759"/>
<accession>A0A6A5BNH4</accession>
<dbReference type="SMART" id="SM00220">
    <property type="entry name" value="S_TKc"/>
    <property type="match status" value="1"/>
</dbReference>
<evidence type="ECO:0000259" key="5">
    <source>
        <dbReference type="PROSITE" id="PS50011"/>
    </source>
</evidence>
<proteinExistence type="predicted"/>
<dbReference type="GO" id="GO:0005524">
    <property type="term" value="F:ATP binding"/>
    <property type="evidence" value="ECO:0007669"/>
    <property type="project" value="UniProtKB-KW"/>
</dbReference>
<dbReference type="VEuPathDB" id="AmoebaDB:NF0123210"/>
<dbReference type="Gene3D" id="1.10.510.10">
    <property type="entry name" value="Transferase(Phosphotransferase) domain 1"/>
    <property type="match status" value="1"/>
</dbReference>
<dbReference type="RefSeq" id="XP_044561105.1">
    <property type="nucleotide sequence ID" value="XM_044708053.1"/>
</dbReference>
<evidence type="ECO:0000256" key="4">
    <source>
        <dbReference type="ARBA" id="ARBA00022840"/>
    </source>
</evidence>
<evidence type="ECO:0000256" key="1">
    <source>
        <dbReference type="ARBA" id="ARBA00022679"/>
    </source>
</evidence>
<keyword evidence="3" id="KW-0418">Kinase</keyword>
<dbReference type="InterPro" id="IPR000719">
    <property type="entry name" value="Prot_kinase_dom"/>
</dbReference>
<keyword evidence="1" id="KW-0808">Transferase</keyword>
<dbReference type="PANTHER" id="PTHR43671">
    <property type="entry name" value="SERINE/THREONINE-PROTEIN KINASE NEK"/>
    <property type="match status" value="1"/>
</dbReference>
<sequence length="189" mass="21414">MDYYENGDLSKLTSPNVECSELMVKQIIYQMCDALNFVHTHLKMIHRDVKPSNIFIEKMDQDHIHVILADFGLARANQGSTNNSYAGTPLFMSPELGLGGKYSFNTDVYSLGVAIYQIMTKDVTTSISHLYFEQDAIQFLRNKLSEPGIYSKELINLVLNMLQKSSSKRPSAGEVIKDPYFSDHIHNNV</sequence>